<organism evidence="2 3">
    <name type="scientific">Parathielavia hyrcaniae</name>
    <dbReference type="NCBI Taxonomy" id="113614"/>
    <lineage>
        <taxon>Eukaryota</taxon>
        <taxon>Fungi</taxon>
        <taxon>Dikarya</taxon>
        <taxon>Ascomycota</taxon>
        <taxon>Pezizomycotina</taxon>
        <taxon>Sordariomycetes</taxon>
        <taxon>Sordariomycetidae</taxon>
        <taxon>Sordariales</taxon>
        <taxon>Chaetomiaceae</taxon>
        <taxon>Parathielavia</taxon>
    </lineage>
</organism>
<dbReference type="Pfam" id="PF07366">
    <property type="entry name" value="SnoaL"/>
    <property type="match status" value="1"/>
</dbReference>
<dbReference type="AlphaFoldDB" id="A0AAN6SXZ3"/>
<dbReference type="SUPFAM" id="SSF54427">
    <property type="entry name" value="NTF2-like"/>
    <property type="match status" value="1"/>
</dbReference>
<evidence type="ECO:0000313" key="3">
    <source>
        <dbReference type="Proteomes" id="UP001305647"/>
    </source>
</evidence>
<name>A0AAN6SXZ3_9PEZI</name>
<dbReference type="GO" id="GO:0030638">
    <property type="term" value="P:polyketide metabolic process"/>
    <property type="evidence" value="ECO:0007669"/>
    <property type="project" value="InterPro"/>
</dbReference>
<dbReference type="Gene3D" id="3.10.450.50">
    <property type="match status" value="1"/>
</dbReference>
<dbReference type="InterPro" id="IPR009959">
    <property type="entry name" value="Cyclase_SnoaL-like"/>
</dbReference>
<comment type="caution">
    <text evidence="2">The sequence shown here is derived from an EMBL/GenBank/DDBJ whole genome shotgun (WGS) entry which is preliminary data.</text>
</comment>
<feature type="compositionally biased region" description="Pro residues" evidence="1">
    <location>
        <begin position="81"/>
        <end position="93"/>
    </location>
</feature>
<feature type="region of interest" description="Disordered" evidence="1">
    <location>
        <begin position="63"/>
        <end position="94"/>
    </location>
</feature>
<reference evidence="2" key="1">
    <citation type="journal article" date="2023" name="Mol. Phylogenet. Evol.">
        <title>Genome-scale phylogeny and comparative genomics of the fungal order Sordariales.</title>
        <authorList>
            <person name="Hensen N."/>
            <person name="Bonometti L."/>
            <person name="Westerberg I."/>
            <person name="Brannstrom I.O."/>
            <person name="Guillou S."/>
            <person name="Cros-Aarteil S."/>
            <person name="Calhoun S."/>
            <person name="Haridas S."/>
            <person name="Kuo A."/>
            <person name="Mondo S."/>
            <person name="Pangilinan J."/>
            <person name="Riley R."/>
            <person name="LaButti K."/>
            <person name="Andreopoulos B."/>
            <person name="Lipzen A."/>
            <person name="Chen C."/>
            <person name="Yan M."/>
            <person name="Daum C."/>
            <person name="Ng V."/>
            <person name="Clum A."/>
            <person name="Steindorff A."/>
            <person name="Ohm R.A."/>
            <person name="Martin F."/>
            <person name="Silar P."/>
            <person name="Natvig D.O."/>
            <person name="Lalanne C."/>
            <person name="Gautier V."/>
            <person name="Ament-Velasquez S.L."/>
            <person name="Kruys A."/>
            <person name="Hutchinson M.I."/>
            <person name="Powell A.J."/>
            <person name="Barry K."/>
            <person name="Miller A.N."/>
            <person name="Grigoriev I.V."/>
            <person name="Debuchy R."/>
            <person name="Gladieux P."/>
            <person name="Hiltunen Thoren M."/>
            <person name="Johannesson H."/>
        </authorList>
    </citation>
    <scope>NUCLEOTIDE SEQUENCE</scope>
    <source>
        <strain evidence="2">CBS 757.83</strain>
    </source>
</reference>
<accession>A0AAN6SXZ3</accession>
<gene>
    <name evidence="2" type="ORF">N658DRAFT_434568</name>
</gene>
<dbReference type="EMBL" id="MU863683">
    <property type="protein sequence ID" value="KAK4097151.1"/>
    <property type="molecule type" value="Genomic_DNA"/>
</dbReference>
<dbReference type="InterPro" id="IPR032710">
    <property type="entry name" value="NTF2-like_dom_sf"/>
</dbReference>
<evidence type="ECO:0008006" key="4">
    <source>
        <dbReference type="Google" id="ProtNLM"/>
    </source>
</evidence>
<reference evidence="2" key="2">
    <citation type="submission" date="2023-05" db="EMBL/GenBank/DDBJ databases">
        <authorList>
            <consortium name="Lawrence Berkeley National Laboratory"/>
            <person name="Steindorff A."/>
            <person name="Hensen N."/>
            <person name="Bonometti L."/>
            <person name="Westerberg I."/>
            <person name="Brannstrom I.O."/>
            <person name="Guillou S."/>
            <person name="Cros-Aarteil S."/>
            <person name="Calhoun S."/>
            <person name="Haridas S."/>
            <person name="Kuo A."/>
            <person name="Mondo S."/>
            <person name="Pangilinan J."/>
            <person name="Riley R."/>
            <person name="Labutti K."/>
            <person name="Andreopoulos B."/>
            <person name="Lipzen A."/>
            <person name="Chen C."/>
            <person name="Yanf M."/>
            <person name="Daum C."/>
            <person name="Ng V."/>
            <person name="Clum A."/>
            <person name="Ohm R."/>
            <person name="Martin F."/>
            <person name="Silar P."/>
            <person name="Natvig D."/>
            <person name="Lalanne C."/>
            <person name="Gautier V."/>
            <person name="Ament-Velasquez S.L."/>
            <person name="Kruys A."/>
            <person name="Hutchinson M.I."/>
            <person name="Powell A.J."/>
            <person name="Barry K."/>
            <person name="Miller A.N."/>
            <person name="Grigoriev I.V."/>
            <person name="Debuchy R."/>
            <person name="Gladieux P."/>
            <person name="Thoren M.H."/>
            <person name="Johannesson H."/>
        </authorList>
    </citation>
    <scope>NUCLEOTIDE SEQUENCE</scope>
    <source>
        <strain evidence="2">CBS 757.83</strain>
    </source>
</reference>
<proteinExistence type="predicted"/>
<keyword evidence="3" id="KW-1185">Reference proteome</keyword>
<dbReference type="Proteomes" id="UP001305647">
    <property type="component" value="Unassembled WGS sequence"/>
</dbReference>
<evidence type="ECO:0000256" key="1">
    <source>
        <dbReference type="SAM" id="MobiDB-lite"/>
    </source>
</evidence>
<evidence type="ECO:0000313" key="2">
    <source>
        <dbReference type="EMBL" id="KAK4097151.1"/>
    </source>
</evidence>
<sequence>MDIITAVGGDHDGLDGPVAARLRVKRLVAEGPCLRSAARQHFEYARHMFVFFTDNKISQIYDISDDDDGAEKPEGGQPQCIVPPPSLRPPPPRTSIDMRQFYADYIACLNSGELAEDLHQFCKPSGVVWNGTLMSVQQYADMIQASLDAISGLFFDMHTLVVDEPRQQLAARIEFTGTPVKPHAGGVPNGRQVAFAEHVFYWLEQGRISDVLSIVDWEEYRSQLAR</sequence>
<protein>
    <recommendedName>
        <fullName evidence="4">SnoaL-like polyketide cyclase</fullName>
    </recommendedName>
</protein>